<dbReference type="Proteomes" id="UP000683360">
    <property type="component" value="Unassembled WGS sequence"/>
</dbReference>
<dbReference type="GO" id="GO:0003714">
    <property type="term" value="F:transcription corepressor activity"/>
    <property type="evidence" value="ECO:0007669"/>
    <property type="project" value="TreeGrafter"/>
</dbReference>
<reference evidence="7" key="1">
    <citation type="submission" date="2021-03" db="EMBL/GenBank/DDBJ databases">
        <authorList>
            <person name="Bekaert M."/>
        </authorList>
    </citation>
    <scope>NUCLEOTIDE SEQUENCE</scope>
</reference>
<keyword evidence="8" id="KW-1185">Reference proteome</keyword>
<evidence type="ECO:0000256" key="4">
    <source>
        <dbReference type="ARBA" id="ARBA00023027"/>
    </source>
</evidence>
<dbReference type="AlphaFoldDB" id="A0A8S3VK73"/>
<dbReference type="GO" id="GO:0070212">
    <property type="term" value="P:protein poly-ADP-ribosylation"/>
    <property type="evidence" value="ECO:0007669"/>
    <property type="project" value="TreeGrafter"/>
</dbReference>
<dbReference type="GO" id="GO:0005737">
    <property type="term" value="C:cytoplasm"/>
    <property type="evidence" value="ECO:0007669"/>
    <property type="project" value="TreeGrafter"/>
</dbReference>
<keyword evidence="4" id="KW-0520">NAD</keyword>
<dbReference type="GO" id="GO:0003950">
    <property type="term" value="F:NAD+ poly-ADP-ribosyltransferase activity"/>
    <property type="evidence" value="ECO:0007669"/>
    <property type="project" value="UniProtKB-EC"/>
</dbReference>
<evidence type="ECO:0000313" key="8">
    <source>
        <dbReference type="Proteomes" id="UP000683360"/>
    </source>
</evidence>
<proteinExistence type="predicted"/>
<sequence length="262" mass="28933">MLANCIESEINKIHQLASSEVVPPKKFQDQFSTLQSEIEDVEQGIFCFLSNDKSKIIIKASKYEQAQQAKYMVEVNLGMVQQGAGIGNLKVDTLVNAANRDLMHGGGIAYHISSAAGYALDKECDNYVQSNGPLSVGTCCSTTAGNLPYKSIIHAVGPMWHSYQHDRKQHCLDDLKKTILSALEEAESCKFRSIAIPSISSGIFGVPKELCAKQYFRAVVEYSGSSPSSSVREIHFIDKDRGMCNLVQKTFEKEFGYKGQQM</sequence>
<accession>A0A8S3VK73</accession>
<feature type="domain" description="Macro" evidence="6">
    <location>
        <begin position="60"/>
        <end position="255"/>
    </location>
</feature>
<dbReference type="InterPro" id="IPR002589">
    <property type="entry name" value="Macro_dom"/>
</dbReference>
<dbReference type="SUPFAM" id="SSF52949">
    <property type="entry name" value="Macro domain-like"/>
    <property type="match status" value="1"/>
</dbReference>
<keyword evidence="2 7" id="KW-0328">Glycosyltransferase</keyword>
<dbReference type="EC" id="2.4.2.30" evidence="7"/>
<dbReference type="CDD" id="cd02907">
    <property type="entry name" value="Macro_Af1521_BAL-like"/>
    <property type="match status" value="1"/>
</dbReference>
<dbReference type="OrthoDB" id="6133115at2759"/>
<evidence type="ECO:0000256" key="3">
    <source>
        <dbReference type="ARBA" id="ARBA00022679"/>
    </source>
</evidence>
<keyword evidence="5" id="KW-0539">Nucleus</keyword>
<organism evidence="7 8">
    <name type="scientific">Mytilus edulis</name>
    <name type="common">Blue mussel</name>
    <dbReference type="NCBI Taxonomy" id="6550"/>
    <lineage>
        <taxon>Eukaryota</taxon>
        <taxon>Metazoa</taxon>
        <taxon>Spiralia</taxon>
        <taxon>Lophotrochozoa</taxon>
        <taxon>Mollusca</taxon>
        <taxon>Bivalvia</taxon>
        <taxon>Autobranchia</taxon>
        <taxon>Pteriomorphia</taxon>
        <taxon>Mytilida</taxon>
        <taxon>Mytiloidea</taxon>
        <taxon>Mytilidae</taxon>
        <taxon>Mytilinae</taxon>
        <taxon>Mytilus</taxon>
    </lineage>
</organism>
<dbReference type="PANTHER" id="PTHR14453:SF102">
    <property type="entry name" value="PROTEIN MONO-ADP-RIBOSYLTRANSFERASE PARP14-LIKE"/>
    <property type="match status" value="1"/>
</dbReference>
<dbReference type="GO" id="GO:1990404">
    <property type="term" value="F:NAD+-protein mono-ADP-ribosyltransferase activity"/>
    <property type="evidence" value="ECO:0007669"/>
    <property type="project" value="TreeGrafter"/>
</dbReference>
<dbReference type="Gene3D" id="3.40.220.10">
    <property type="entry name" value="Leucine Aminopeptidase, subunit E, domain 1"/>
    <property type="match status" value="1"/>
</dbReference>
<evidence type="ECO:0000256" key="5">
    <source>
        <dbReference type="ARBA" id="ARBA00023242"/>
    </source>
</evidence>
<dbReference type="InterPro" id="IPR043472">
    <property type="entry name" value="Macro_dom-like"/>
</dbReference>
<dbReference type="InterPro" id="IPR052056">
    <property type="entry name" value="Mono-ARTD/PARP"/>
</dbReference>
<name>A0A8S3VK73_MYTED</name>
<dbReference type="EMBL" id="CAJPWZ010003207">
    <property type="protein sequence ID" value="CAG2254034.1"/>
    <property type="molecule type" value="Genomic_DNA"/>
</dbReference>
<protein>
    <submittedName>
        <fullName evidence="7">PARP10_14_15</fullName>
        <ecNumber evidence="7">2.4.2.30</ecNumber>
    </submittedName>
</protein>
<dbReference type="PROSITE" id="PS51154">
    <property type="entry name" value="MACRO"/>
    <property type="match status" value="1"/>
</dbReference>
<comment type="subcellular location">
    <subcellularLocation>
        <location evidence="1">Nucleus</location>
    </subcellularLocation>
</comment>
<evidence type="ECO:0000313" key="7">
    <source>
        <dbReference type="EMBL" id="CAG2254034.1"/>
    </source>
</evidence>
<evidence type="ECO:0000256" key="2">
    <source>
        <dbReference type="ARBA" id="ARBA00022676"/>
    </source>
</evidence>
<dbReference type="GO" id="GO:0005634">
    <property type="term" value="C:nucleus"/>
    <property type="evidence" value="ECO:0007669"/>
    <property type="project" value="UniProtKB-SubCell"/>
</dbReference>
<evidence type="ECO:0000259" key="6">
    <source>
        <dbReference type="PROSITE" id="PS51154"/>
    </source>
</evidence>
<dbReference type="Pfam" id="PF01661">
    <property type="entry name" value="Macro"/>
    <property type="match status" value="1"/>
</dbReference>
<keyword evidence="3 7" id="KW-0808">Transferase</keyword>
<dbReference type="SMART" id="SM00506">
    <property type="entry name" value="A1pp"/>
    <property type="match status" value="1"/>
</dbReference>
<gene>
    <name evidence="7" type="ORF">MEDL_65546</name>
</gene>
<evidence type="ECO:0000256" key="1">
    <source>
        <dbReference type="ARBA" id="ARBA00004123"/>
    </source>
</evidence>
<dbReference type="GO" id="GO:0010629">
    <property type="term" value="P:negative regulation of gene expression"/>
    <property type="evidence" value="ECO:0007669"/>
    <property type="project" value="TreeGrafter"/>
</dbReference>
<comment type="caution">
    <text evidence="7">The sequence shown here is derived from an EMBL/GenBank/DDBJ whole genome shotgun (WGS) entry which is preliminary data.</text>
</comment>
<dbReference type="PANTHER" id="PTHR14453">
    <property type="entry name" value="PARP/ZINC FINGER CCCH TYPE DOMAIN CONTAINING PROTEIN"/>
    <property type="match status" value="1"/>
</dbReference>